<evidence type="ECO:0000256" key="1">
    <source>
        <dbReference type="ARBA" id="ARBA00001933"/>
    </source>
</evidence>
<dbReference type="PRINTS" id="PR00753">
    <property type="entry name" value="ACCSYNTHASE"/>
</dbReference>
<evidence type="ECO:0000313" key="8">
    <source>
        <dbReference type="EMBL" id="CDL92675.1"/>
    </source>
</evidence>
<keyword evidence="9" id="KW-1185">Reference proteome</keyword>
<dbReference type="InterPro" id="IPR004838">
    <property type="entry name" value="NHTrfase_class1_PyrdxlP-BS"/>
</dbReference>
<feature type="domain" description="Aminotransferase class I/classII large" evidence="7">
    <location>
        <begin position="34"/>
        <end position="344"/>
    </location>
</feature>
<dbReference type="InterPro" id="IPR015424">
    <property type="entry name" value="PyrdxlP-dep_Trfase"/>
</dbReference>
<dbReference type="CDD" id="cd00609">
    <property type="entry name" value="AAT_like"/>
    <property type="match status" value="1"/>
</dbReference>
<name>W6N8D3_CLOTY</name>
<dbReference type="InterPro" id="IPR004839">
    <property type="entry name" value="Aminotransferase_I/II_large"/>
</dbReference>
<dbReference type="InterPro" id="IPR015422">
    <property type="entry name" value="PyrdxlP-dep_Trfase_small"/>
</dbReference>
<dbReference type="GO" id="GO:0030170">
    <property type="term" value="F:pyridoxal phosphate binding"/>
    <property type="evidence" value="ECO:0007669"/>
    <property type="project" value="InterPro"/>
</dbReference>
<keyword evidence="4 6" id="KW-0808">Transferase</keyword>
<dbReference type="Proteomes" id="UP000019482">
    <property type="component" value="Unassembled WGS sequence"/>
</dbReference>
<dbReference type="SUPFAM" id="SSF53383">
    <property type="entry name" value="PLP-dependent transferases"/>
    <property type="match status" value="1"/>
</dbReference>
<reference evidence="8 9" key="1">
    <citation type="journal article" date="2015" name="Genome Announc.">
        <title>Draft Genome Sequence of Clostridium tyrobutyricum Strain DIVETGP, Isolated from Cow's Milk for Grana Padano Production.</title>
        <authorList>
            <person name="Soggiu A."/>
            <person name="Piras C."/>
            <person name="Gaiarsa S."/>
            <person name="Sassera D."/>
            <person name="Roncada P."/>
            <person name="Bendixen E."/>
            <person name="Brasca M."/>
            <person name="Bonizzi L."/>
        </authorList>
    </citation>
    <scope>NUCLEOTIDE SEQUENCE [LARGE SCALE GENOMIC DNA]</scope>
    <source>
        <strain evidence="8 9">DIVETGP</strain>
    </source>
</reference>
<keyword evidence="5" id="KW-0663">Pyridoxal phosphate</keyword>
<comment type="similarity">
    <text evidence="2 6">Belongs to the class-I pyridoxal-phosphate-dependent aminotransferase family.</text>
</comment>
<sequence length="407" mass="46212">MQFSNRISNMDFSPIRKLSKFAKETEKRGIKVYHLNIGQPDVKTPDTFFEGVTNYNENIVKYCDSQGIDSLIESFIQSLSDSNIYFDKDELMITHGGSEAIQFALMAICDPGDEVISPEPFYSNYSSFAKIAGAEIVPVETKIENEFHLPGEDLIESKITNRTKCILISNPCNPTGTVYSYEELEMLARIAKKYDLFIISDEVYRQFIFDNISYTSCMHLSDILDRVILVDSISKHYSACGARIGLVASKNKELMHNILKLCQARLCVSTIEQFAASNLINTMNSYITDVKMQYKKRRDIMYTAMSNIPGVVCSKPEGAFYMLAKLPVDDSDKFARWLLEDFSYNNHTLMFAPASGFYATRGLGKNEARFSYCTSIEDIKNSMIILENALEKYNKISKVKILDLAEQ</sequence>
<dbReference type="NCBIfam" id="NF005744">
    <property type="entry name" value="PRK07568.1"/>
    <property type="match status" value="1"/>
</dbReference>
<dbReference type="EMBL" id="CBXI010000044">
    <property type="protein sequence ID" value="CDL92675.1"/>
    <property type="molecule type" value="Genomic_DNA"/>
</dbReference>
<comment type="cofactor">
    <cofactor evidence="1 6">
        <name>pyridoxal 5'-phosphate</name>
        <dbReference type="ChEBI" id="CHEBI:597326"/>
    </cofactor>
</comment>
<evidence type="ECO:0000256" key="4">
    <source>
        <dbReference type="ARBA" id="ARBA00022679"/>
    </source>
</evidence>
<dbReference type="InterPro" id="IPR015421">
    <property type="entry name" value="PyrdxlP-dep_Trfase_major"/>
</dbReference>
<evidence type="ECO:0000256" key="2">
    <source>
        <dbReference type="ARBA" id="ARBA00007441"/>
    </source>
</evidence>
<keyword evidence="3 6" id="KW-0032">Aminotransferase</keyword>
<dbReference type="GeneID" id="29419362"/>
<evidence type="ECO:0000313" key="9">
    <source>
        <dbReference type="Proteomes" id="UP000019482"/>
    </source>
</evidence>
<dbReference type="PROSITE" id="PS00105">
    <property type="entry name" value="AA_TRANSFER_CLASS_1"/>
    <property type="match status" value="1"/>
</dbReference>
<dbReference type="OrthoDB" id="9802328at2"/>
<organism evidence="8 9">
    <name type="scientific">Clostridium tyrobutyricum DIVETGP</name>
    <dbReference type="NCBI Taxonomy" id="1408889"/>
    <lineage>
        <taxon>Bacteria</taxon>
        <taxon>Bacillati</taxon>
        <taxon>Bacillota</taxon>
        <taxon>Clostridia</taxon>
        <taxon>Eubacteriales</taxon>
        <taxon>Clostridiaceae</taxon>
        <taxon>Clostridium</taxon>
    </lineage>
</organism>
<dbReference type="AlphaFoldDB" id="W6N8D3"/>
<dbReference type="RefSeq" id="WP_017751102.1">
    <property type="nucleotide sequence ID" value="NZ_CBXI010000044.1"/>
</dbReference>
<accession>W6N8D3</accession>
<evidence type="ECO:0000256" key="3">
    <source>
        <dbReference type="ARBA" id="ARBA00022576"/>
    </source>
</evidence>
<dbReference type="Gene3D" id="3.40.640.10">
    <property type="entry name" value="Type I PLP-dependent aspartate aminotransferase-like (Major domain)"/>
    <property type="match status" value="1"/>
</dbReference>
<dbReference type="GO" id="GO:0006520">
    <property type="term" value="P:amino acid metabolic process"/>
    <property type="evidence" value="ECO:0007669"/>
    <property type="project" value="InterPro"/>
</dbReference>
<dbReference type="GO" id="GO:0008483">
    <property type="term" value="F:transaminase activity"/>
    <property type="evidence" value="ECO:0007669"/>
    <property type="project" value="UniProtKB-KW"/>
</dbReference>
<evidence type="ECO:0000256" key="6">
    <source>
        <dbReference type="RuleBase" id="RU000481"/>
    </source>
</evidence>
<evidence type="ECO:0000256" key="5">
    <source>
        <dbReference type="ARBA" id="ARBA00022898"/>
    </source>
</evidence>
<comment type="caution">
    <text evidence="8">The sequence shown here is derived from an EMBL/GenBank/DDBJ whole genome shotgun (WGS) entry which is preliminary data.</text>
</comment>
<dbReference type="InterPro" id="IPR050596">
    <property type="entry name" value="AspAT/PAT-like"/>
</dbReference>
<dbReference type="Gene3D" id="3.90.1150.10">
    <property type="entry name" value="Aspartate Aminotransferase, domain 1"/>
    <property type="match status" value="1"/>
</dbReference>
<dbReference type="Pfam" id="PF00155">
    <property type="entry name" value="Aminotran_1_2"/>
    <property type="match status" value="1"/>
</dbReference>
<proteinExistence type="inferred from homology"/>
<evidence type="ECO:0000259" key="7">
    <source>
        <dbReference type="Pfam" id="PF00155"/>
    </source>
</evidence>
<dbReference type="PANTHER" id="PTHR46383">
    <property type="entry name" value="ASPARTATE AMINOTRANSFERASE"/>
    <property type="match status" value="1"/>
</dbReference>
<protein>
    <recommendedName>
        <fullName evidence="6">Aminotransferase</fullName>
        <ecNumber evidence="6">2.6.1.-</ecNumber>
    </recommendedName>
</protein>
<gene>
    <name evidence="8" type="ORF">CTDIVETGP_2745</name>
</gene>
<dbReference type="EC" id="2.6.1.-" evidence="6"/>